<evidence type="ECO:0000313" key="2">
    <source>
        <dbReference type="Ensembl" id="ENSEBUP00000006233.1"/>
    </source>
</evidence>
<reference evidence="2" key="1">
    <citation type="submission" date="2025-08" db="UniProtKB">
        <authorList>
            <consortium name="Ensembl"/>
        </authorList>
    </citation>
    <scope>IDENTIFICATION</scope>
</reference>
<sequence length="244" mass="26854">MCNEKKKALTQFYLKTGPHTDTHPKKWTPPGLYSALQPRRIVRLSQNGWLPGHERAAGRSHFRSLGRRRACELLCEPRGGTRTHTVSFAPRRRPGAKTGDHHGAPSRPEHRGAGGRRTTRPPPKEPRTPTLRPTTSTTNTSPDTSSDTFSLVRSRQQLSPPSPEGKSHLLATHSPSLDSFGAQCARRLCHWPKWTPSPLIGPGGVVTSRGPPLTQWRSPIGRRMATSLASPDWLGCRGKVTLCA</sequence>
<name>A0A8C4NNA6_EPTBU</name>
<feature type="compositionally biased region" description="Basic and acidic residues" evidence="1">
    <location>
        <begin position="98"/>
        <end position="112"/>
    </location>
</feature>
<dbReference type="Ensembl" id="ENSEBUT00000006687.1">
    <property type="protein sequence ID" value="ENSEBUP00000006233.1"/>
    <property type="gene ID" value="ENSEBUG00000004147.1"/>
</dbReference>
<feature type="compositionally biased region" description="Low complexity" evidence="1">
    <location>
        <begin position="128"/>
        <end position="150"/>
    </location>
</feature>
<evidence type="ECO:0000256" key="1">
    <source>
        <dbReference type="SAM" id="MobiDB-lite"/>
    </source>
</evidence>
<proteinExistence type="predicted"/>
<reference evidence="2" key="2">
    <citation type="submission" date="2025-09" db="UniProtKB">
        <authorList>
            <consortium name="Ensembl"/>
        </authorList>
    </citation>
    <scope>IDENTIFICATION</scope>
</reference>
<accession>A0A8C4NNA6</accession>
<dbReference type="Proteomes" id="UP000694388">
    <property type="component" value="Unplaced"/>
</dbReference>
<dbReference type="AlphaFoldDB" id="A0A8C4NNA6"/>
<evidence type="ECO:0000313" key="3">
    <source>
        <dbReference type="Proteomes" id="UP000694388"/>
    </source>
</evidence>
<protein>
    <submittedName>
        <fullName evidence="2">Uncharacterized protein</fullName>
    </submittedName>
</protein>
<feature type="region of interest" description="Disordered" evidence="1">
    <location>
        <begin position="80"/>
        <end position="174"/>
    </location>
</feature>
<organism evidence="2 3">
    <name type="scientific">Eptatretus burgeri</name>
    <name type="common">Inshore hagfish</name>
    <dbReference type="NCBI Taxonomy" id="7764"/>
    <lineage>
        <taxon>Eukaryota</taxon>
        <taxon>Metazoa</taxon>
        <taxon>Chordata</taxon>
        <taxon>Craniata</taxon>
        <taxon>Vertebrata</taxon>
        <taxon>Cyclostomata</taxon>
        <taxon>Myxini</taxon>
        <taxon>Myxiniformes</taxon>
        <taxon>Myxinidae</taxon>
        <taxon>Eptatretinae</taxon>
        <taxon>Eptatretus</taxon>
    </lineage>
</organism>
<keyword evidence="3" id="KW-1185">Reference proteome</keyword>